<dbReference type="Pfam" id="PF00672">
    <property type="entry name" value="HAMP"/>
    <property type="match status" value="1"/>
</dbReference>
<evidence type="ECO:0000256" key="4">
    <source>
        <dbReference type="ARBA" id="ARBA00022692"/>
    </source>
</evidence>
<keyword evidence="6 9" id="KW-0472">Membrane</keyword>
<evidence type="ECO:0000256" key="3">
    <source>
        <dbReference type="ARBA" id="ARBA00022481"/>
    </source>
</evidence>
<dbReference type="Pfam" id="PF02743">
    <property type="entry name" value="dCache_1"/>
    <property type="match status" value="1"/>
</dbReference>
<dbReference type="InterPro" id="IPR051310">
    <property type="entry name" value="MCP_chemotaxis"/>
</dbReference>
<evidence type="ECO:0000256" key="2">
    <source>
        <dbReference type="ARBA" id="ARBA00022475"/>
    </source>
</evidence>
<feature type="domain" description="HAMP" evidence="11">
    <location>
        <begin position="320"/>
        <end position="374"/>
    </location>
</feature>
<keyword evidence="13" id="KW-1185">Reference proteome</keyword>
<proteinExistence type="inferred from homology"/>
<keyword evidence="3" id="KW-0488">Methylation</keyword>
<evidence type="ECO:0000256" key="8">
    <source>
        <dbReference type="PROSITE-ProRule" id="PRU00284"/>
    </source>
</evidence>
<sequence>MLLLTCIMVYLAISLRGQPRVIEASNSLIQQTGENIVGQLNQQLIRVEGEGVSLARLAEVLPHDEALFRQVLPQIIDSTGDKSIAGGGIWPEPNAFSDGVARRSFFWARNASGSLDYSDGYNDPAGTGYHHESWYTSTRTTSPNKCNWSEVYQDPVSRVNMVTCSVPYRKGDTFAGVATFDVLLDNLSGFMQRNGASTGGYAFALDQAGNVLYFPGIKDKALKKFSDLAQQQAWLAPMVAAVKSASASQRSATFSNLNDEWLHSRSQLTLFRMADTGWMIGLVTPESQVTALADNIMQDIFILLIPALLLLLVILWFVARQISGRLESTRKALDDIAHGDGDLTRRLDTSGRDEIADIAVSFNQFVDKIAGVITNVQSSGVQVAHNASGLEQSNQELSGKISEQAAAVEQSAAAMEQLNATVQQNAENTRLADAFTEQTAEIARNSSDVMRQLIDTMETIRTSSSRVGEILSVIDGIAFQTNILALNAAVEAARAGEQGRGFAVVASEVRALAQRSATAAHEIKALIGQSDSNVLTGSKLVEGAGRQLEELVKDVLKVKEVVGEIRVAGDEQSKGIAEVTQAVSQMERSIQQNLMLVHQTAENTHALHAEASQLAQDISVFKVA</sequence>
<dbReference type="Pfam" id="PF00015">
    <property type="entry name" value="MCPsignal"/>
    <property type="match status" value="1"/>
</dbReference>
<dbReference type="PROSITE" id="PS50885">
    <property type="entry name" value="HAMP"/>
    <property type="match status" value="1"/>
</dbReference>
<dbReference type="CDD" id="cd06225">
    <property type="entry name" value="HAMP"/>
    <property type="match status" value="1"/>
</dbReference>
<dbReference type="InterPro" id="IPR004089">
    <property type="entry name" value="MCPsignal_dom"/>
</dbReference>
<comment type="caution">
    <text evidence="12">The sequence shown here is derived from an EMBL/GenBank/DDBJ whole genome shotgun (WGS) entry which is preliminary data.</text>
</comment>
<dbReference type="SUPFAM" id="SSF58104">
    <property type="entry name" value="Methyl-accepting chemotaxis protein (MCP) signaling domain"/>
    <property type="match status" value="1"/>
</dbReference>
<keyword evidence="2" id="KW-1003">Cell membrane</keyword>
<dbReference type="PANTHER" id="PTHR43531">
    <property type="entry name" value="PROTEIN ICFG"/>
    <property type="match status" value="1"/>
</dbReference>
<keyword evidence="4 9" id="KW-0812">Transmembrane</keyword>
<name>A0ABU8DLA1_ERWAP</name>
<dbReference type="Proteomes" id="UP001306592">
    <property type="component" value="Unassembled WGS sequence"/>
</dbReference>
<dbReference type="PROSITE" id="PS50111">
    <property type="entry name" value="CHEMOTAXIS_TRANSDUC_2"/>
    <property type="match status" value="1"/>
</dbReference>
<evidence type="ECO:0000313" key="12">
    <source>
        <dbReference type="EMBL" id="MEI2684274.1"/>
    </source>
</evidence>
<dbReference type="Gene3D" id="1.10.287.950">
    <property type="entry name" value="Methyl-accepting chemotaxis protein"/>
    <property type="match status" value="1"/>
</dbReference>
<evidence type="ECO:0000256" key="7">
    <source>
        <dbReference type="ARBA" id="ARBA00029447"/>
    </source>
</evidence>
<dbReference type="SMART" id="SM00304">
    <property type="entry name" value="HAMP"/>
    <property type="match status" value="1"/>
</dbReference>
<dbReference type="CDD" id="cd11386">
    <property type="entry name" value="MCP_signal"/>
    <property type="match status" value="1"/>
</dbReference>
<comment type="similarity">
    <text evidence="7">Belongs to the methyl-accepting chemotaxis (MCP) protein family.</text>
</comment>
<dbReference type="InterPro" id="IPR003660">
    <property type="entry name" value="HAMP_dom"/>
</dbReference>
<comment type="subcellular location">
    <subcellularLocation>
        <location evidence="1">Cell membrane</location>
        <topology evidence="1">Multi-pass membrane protein</topology>
    </subcellularLocation>
</comment>
<accession>A0ABU8DLA1</accession>
<dbReference type="CDD" id="cd12913">
    <property type="entry name" value="PDC1_MCP_like"/>
    <property type="match status" value="1"/>
</dbReference>
<organism evidence="12 13">
    <name type="scientific">Erwinia aphidicola</name>
    <dbReference type="NCBI Taxonomy" id="68334"/>
    <lineage>
        <taxon>Bacteria</taxon>
        <taxon>Pseudomonadati</taxon>
        <taxon>Pseudomonadota</taxon>
        <taxon>Gammaproteobacteria</taxon>
        <taxon>Enterobacterales</taxon>
        <taxon>Erwiniaceae</taxon>
        <taxon>Erwinia</taxon>
    </lineage>
</organism>
<evidence type="ECO:0000313" key="13">
    <source>
        <dbReference type="Proteomes" id="UP001306592"/>
    </source>
</evidence>
<protein>
    <submittedName>
        <fullName evidence="12">Methyl-accepting chemotaxis protein</fullName>
    </submittedName>
</protein>
<feature type="domain" description="Methyl-accepting transducer" evidence="10">
    <location>
        <begin position="379"/>
        <end position="608"/>
    </location>
</feature>
<keyword evidence="5 9" id="KW-1133">Transmembrane helix</keyword>
<dbReference type="EMBL" id="JBANEI010000023">
    <property type="protein sequence ID" value="MEI2684274.1"/>
    <property type="molecule type" value="Genomic_DNA"/>
</dbReference>
<dbReference type="Gene3D" id="3.30.450.20">
    <property type="entry name" value="PAS domain"/>
    <property type="match status" value="1"/>
</dbReference>
<evidence type="ECO:0000259" key="11">
    <source>
        <dbReference type="PROSITE" id="PS50885"/>
    </source>
</evidence>
<keyword evidence="8" id="KW-0807">Transducer</keyword>
<feature type="transmembrane region" description="Helical" evidence="9">
    <location>
        <begin position="300"/>
        <end position="319"/>
    </location>
</feature>
<evidence type="ECO:0000256" key="6">
    <source>
        <dbReference type="ARBA" id="ARBA00023136"/>
    </source>
</evidence>
<evidence type="ECO:0000259" key="10">
    <source>
        <dbReference type="PROSITE" id="PS50111"/>
    </source>
</evidence>
<evidence type="ECO:0000256" key="5">
    <source>
        <dbReference type="ARBA" id="ARBA00022989"/>
    </source>
</evidence>
<dbReference type="SMART" id="SM00283">
    <property type="entry name" value="MA"/>
    <property type="match status" value="1"/>
</dbReference>
<dbReference type="InterPro" id="IPR033479">
    <property type="entry name" value="dCache_1"/>
</dbReference>
<dbReference type="PANTHER" id="PTHR43531:SF14">
    <property type="entry name" value="METHYL-ACCEPTING CHEMOTAXIS PROTEIN I-RELATED"/>
    <property type="match status" value="1"/>
</dbReference>
<evidence type="ECO:0000256" key="1">
    <source>
        <dbReference type="ARBA" id="ARBA00004651"/>
    </source>
</evidence>
<reference evidence="12 13" key="1">
    <citation type="submission" date="2024-02" db="EMBL/GenBank/DDBJ databases">
        <title>First report Erwinia aphidicola in onion in Chile.</title>
        <authorList>
            <person name="Valenzuela M."/>
            <person name="Pena M."/>
            <person name="Dutta B."/>
        </authorList>
    </citation>
    <scope>NUCLEOTIDE SEQUENCE [LARGE SCALE GENOMIC DNA]</scope>
    <source>
        <strain evidence="12 13">QCJ3A</strain>
    </source>
</reference>
<gene>
    <name evidence="12" type="ORF">V8N49_21795</name>
</gene>
<evidence type="ECO:0000256" key="9">
    <source>
        <dbReference type="SAM" id="Phobius"/>
    </source>
</evidence>